<proteinExistence type="inferred from homology"/>
<keyword evidence="6" id="KW-0808">Transferase</keyword>
<dbReference type="GO" id="GO:0008483">
    <property type="term" value="F:transaminase activity"/>
    <property type="evidence" value="ECO:0007669"/>
    <property type="project" value="UniProtKB-KW"/>
</dbReference>
<evidence type="ECO:0000259" key="5">
    <source>
        <dbReference type="Pfam" id="PF00266"/>
    </source>
</evidence>
<dbReference type="InterPro" id="IPR015422">
    <property type="entry name" value="PyrdxlP-dep_Trfase_small"/>
</dbReference>
<dbReference type="InterPro" id="IPR015421">
    <property type="entry name" value="PyrdxlP-dep_Trfase_major"/>
</dbReference>
<dbReference type="RefSeq" id="WP_379788187.1">
    <property type="nucleotide sequence ID" value="NZ_JBHSHL010000022.1"/>
</dbReference>
<keyword evidence="6" id="KW-0032">Aminotransferase</keyword>
<dbReference type="PANTHER" id="PTHR43586">
    <property type="entry name" value="CYSTEINE DESULFURASE"/>
    <property type="match status" value="1"/>
</dbReference>
<dbReference type="Gene3D" id="3.90.1150.10">
    <property type="entry name" value="Aspartate Aminotransferase, domain 1"/>
    <property type="match status" value="1"/>
</dbReference>
<dbReference type="SUPFAM" id="SSF53383">
    <property type="entry name" value="PLP-dependent transferases"/>
    <property type="match status" value="1"/>
</dbReference>
<dbReference type="PANTHER" id="PTHR43586:SF4">
    <property type="entry name" value="ISOPENICILLIN N EPIMERASE"/>
    <property type="match status" value="1"/>
</dbReference>
<comment type="similarity">
    <text evidence="3">Belongs to the class-V pyridoxal-phosphate-dependent aminotransferase family.</text>
</comment>
<dbReference type="InterPro" id="IPR020578">
    <property type="entry name" value="Aminotrans_V_PyrdxlP_BS"/>
</dbReference>
<dbReference type="EMBL" id="JBHSHL010000022">
    <property type="protein sequence ID" value="MFC4804673.1"/>
    <property type="molecule type" value="Genomic_DNA"/>
</dbReference>
<evidence type="ECO:0000256" key="2">
    <source>
        <dbReference type="ARBA" id="ARBA00022898"/>
    </source>
</evidence>
<evidence type="ECO:0000256" key="1">
    <source>
        <dbReference type="ARBA" id="ARBA00001933"/>
    </source>
</evidence>
<keyword evidence="7" id="KW-1185">Reference proteome</keyword>
<comment type="caution">
    <text evidence="6">The sequence shown here is derived from an EMBL/GenBank/DDBJ whole genome shotgun (WGS) entry which is preliminary data.</text>
</comment>
<evidence type="ECO:0000256" key="3">
    <source>
        <dbReference type="RuleBase" id="RU004075"/>
    </source>
</evidence>
<dbReference type="InterPro" id="IPR010969">
    <property type="entry name" value="Cys_dSase-rel_unknwn_funct"/>
</dbReference>
<evidence type="ECO:0000256" key="4">
    <source>
        <dbReference type="RuleBase" id="RU004504"/>
    </source>
</evidence>
<dbReference type="PROSITE" id="PS00595">
    <property type="entry name" value="AA_TRANSFER_CLASS_5"/>
    <property type="match status" value="1"/>
</dbReference>
<accession>A0ABV9QKE1</accession>
<keyword evidence="2" id="KW-0663">Pyridoxal phosphate</keyword>
<dbReference type="Gene3D" id="3.40.640.10">
    <property type="entry name" value="Type I PLP-dependent aspartate aminotransferase-like (Major domain)"/>
    <property type="match status" value="1"/>
</dbReference>
<gene>
    <name evidence="6" type="ORF">ACFO4R_06205</name>
</gene>
<name>A0ABV9QKE1_9FIRM</name>
<dbReference type="InterPro" id="IPR015424">
    <property type="entry name" value="PyrdxlP-dep_Trfase"/>
</dbReference>
<feature type="domain" description="Aminotransferase class V" evidence="5">
    <location>
        <begin position="3"/>
        <end position="368"/>
    </location>
</feature>
<evidence type="ECO:0000313" key="6">
    <source>
        <dbReference type="EMBL" id="MFC4804673.1"/>
    </source>
</evidence>
<sequence>MRVYMDNSATSFPKPKQVSDAMVEYMLYSGTNVSRSTSSQADATADKLFVLRETLAEFFHVSDSRNVVFTKNITEALNIVIKGFLHTGDTVMTSSIEHNAVIRPLVQQGVNILSVPVSREGVMDLSFVKTNLPFVKAFFCTHVSNVSGDVMPIEVLAELCREFNIPFIVDSAQSAGLLPINMKRTPIDCLCFTGHKALLGPTGTGGMIIDPEFAEKVPSFITGGTGSLSHEEVHPDLLPDKYEAGTANIVGLIGLLEGVRSILDLGLDKRWEIETSLGQNFFEQLSSLNGIDILGSQDYCTKPPVFSLNFKNFDNADISYLLAQRYQIDNRCGLHCAPRAHQSYGSFPRGSVRLSLSHFTTEEELDYVTQALRELTK</sequence>
<dbReference type="Proteomes" id="UP001595916">
    <property type="component" value="Unassembled WGS sequence"/>
</dbReference>
<protein>
    <submittedName>
        <fullName evidence="6">Aminotransferase class V-fold PLP-dependent enzyme</fullName>
    </submittedName>
</protein>
<dbReference type="NCBIfam" id="TIGR01977">
    <property type="entry name" value="am_tr_V_EF2568"/>
    <property type="match status" value="1"/>
</dbReference>
<dbReference type="InterPro" id="IPR000192">
    <property type="entry name" value="Aminotrans_V_dom"/>
</dbReference>
<dbReference type="Pfam" id="PF00266">
    <property type="entry name" value="Aminotran_5"/>
    <property type="match status" value="1"/>
</dbReference>
<comment type="cofactor">
    <cofactor evidence="1 4">
        <name>pyridoxal 5'-phosphate</name>
        <dbReference type="ChEBI" id="CHEBI:597326"/>
    </cofactor>
</comment>
<reference evidence="7" key="1">
    <citation type="journal article" date="2019" name="Int. J. Syst. Evol. Microbiol.">
        <title>The Global Catalogue of Microorganisms (GCM) 10K type strain sequencing project: providing services to taxonomists for standard genome sequencing and annotation.</title>
        <authorList>
            <consortium name="The Broad Institute Genomics Platform"/>
            <consortium name="The Broad Institute Genome Sequencing Center for Infectious Disease"/>
            <person name="Wu L."/>
            <person name="Ma J."/>
        </authorList>
    </citation>
    <scope>NUCLEOTIDE SEQUENCE [LARGE SCALE GENOMIC DNA]</scope>
    <source>
        <strain evidence="7">CCUG 46385</strain>
    </source>
</reference>
<organism evidence="6 7">
    <name type="scientific">Filifactor villosus</name>
    <dbReference type="NCBI Taxonomy" id="29374"/>
    <lineage>
        <taxon>Bacteria</taxon>
        <taxon>Bacillati</taxon>
        <taxon>Bacillota</taxon>
        <taxon>Clostridia</taxon>
        <taxon>Peptostreptococcales</taxon>
        <taxon>Filifactoraceae</taxon>
        <taxon>Filifactor</taxon>
    </lineage>
</organism>
<evidence type="ECO:0000313" key="7">
    <source>
        <dbReference type="Proteomes" id="UP001595916"/>
    </source>
</evidence>